<comment type="catalytic activity">
    <reaction evidence="6">
        <text>(2S,3R)-3-hydroxybutane-1,2,3-tricarboxylate = pyruvate + succinate</text>
        <dbReference type="Rhea" id="RHEA:16809"/>
        <dbReference type="ChEBI" id="CHEBI:15361"/>
        <dbReference type="ChEBI" id="CHEBI:30031"/>
        <dbReference type="ChEBI" id="CHEBI:57429"/>
        <dbReference type="EC" id="4.1.3.30"/>
    </reaction>
</comment>
<comment type="pathway">
    <text evidence="6">Organic acid metabolism; propanoate degradation.</text>
</comment>
<dbReference type="Gene3D" id="3.20.20.60">
    <property type="entry name" value="Phosphoenolpyruvate-binding domains"/>
    <property type="match status" value="1"/>
</dbReference>
<dbReference type="InterPro" id="IPR039556">
    <property type="entry name" value="ICL/PEPM"/>
</dbReference>
<proteinExistence type="inferred from homology"/>
<keyword evidence="5 6" id="KW-0456">Lyase</keyword>
<dbReference type="InterPro" id="IPR040442">
    <property type="entry name" value="Pyrv_kinase-like_dom_sf"/>
</dbReference>
<dbReference type="EC" id="4.1.3.30" evidence="6"/>
<organism evidence="7 8">
    <name type="scientific">Caldalkalibacillus horti</name>
    <dbReference type="NCBI Taxonomy" id="77523"/>
    <lineage>
        <taxon>Bacteria</taxon>
        <taxon>Bacillati</taxon>
        <taxon>Bacillota</taxon>
        <taxon>Bacilli</taxon>
        <taxon>Bacillales</taxon>
        <taxon>Bacillaceae</taxon>
        <taxon>Caldalkalibacillus</taxon>
    </lineage>
</organism>
<dbReference type="InterPro" id="IPR012695">
    <property type="entry name" value="PrpB"/>
</dbReference>
<dbReference type="InterPro" id="IPR018523">
    <property type="entry name" value="Isocitrate_lyase_ph_CS"/>
</dbReference>
<protein>
    <recommendedName>
        <fullName evidence="6">Methylisocitrate lyase</fullName>
        <ecNumber evidence="6">4.1.3.30</ecNumber>
    </recommendedName>
</protein>
<comment type="caution">
    <text evidence="7">The sequence shown here is derived from an EMBL/GenBank/DDBJ whole genome shotgun (WGS) entry which is preliminary data.</text>
</comment>
<evidence type="ECO:0000256" key="1">
    <source>
        <dbReference type="ARBA" id="ARBA00001946"/>
    </source>
</evidence>
<evidence type="ECO:0000256" key="2">
    <source>
        <dbReference type="ARBA" id="ARBA00009282"/>
    </source>
</evidence>
<dbReference type="RefSeq" id="WP_307389845.1">
    <property type="nucleotide sequence ID" value="NZ_BAAADK010000009.1"/>
</dbReference>
<dbReference type="Pfam" id="PF13714">
    <property type="entry name" value="PEP_mutase"/>
    <property type="match status" value="1"/>
</dbReference>
<comment type="function">
    <text evidence="6">Catalyzes the thermodynamically favored C-C bond cleavage of (2R,3S)-2-methylisocitrate to yield pyruvate and succinate.</text>
</comment>
<dbReference type="CDD" id="cd00377">
    <property type="entry name" value="ICL_PEPM"/>
    <property type="match status" value="1"/>
</dbReference>
<comment type="cofactor">
    <cofactor evidence="1">
        <name>Mg(2+)</name>
        <dbReference type="ChEBI" id="CHEBI:18420"/>
    </cofactor>
</comment>
<dbReference type="GO" id="GO:0046421">
    <property type="term" value="F:methylisocitrate lyase activity"/>
    <property type="evidence" value="ECO:0007669"/>
    <property type="project" value="UniProtKB-EC"/>
</dbReference>
<evidence type="ECO:0000313" key="7">
    <source>
        <dbReference type="EMBL" id="MDQ0164359.1"/>
    </source>
</evidence>
<keyword evidence="3" id="KW-0479">Metal-binding</keyword>
<evidence type="ECO:0000256" key="3">
    <source>
        <dbReference type="ARBA" id="ARBA00022723"/>
    </source>
</evidence>
<gene>
    <name evidence="7" type="ORF">J2S11_000258</name>
</gene>
<dbReference type="EMBL" id="JAUSTY010000001">
    <property type="protein sequence ID" value="MDQ0164359.1"/>
    <property type="molecule type" value="Genomic_DNA"/>
</dbReference>
<dbReference type="SUPFAM" id="SSF51621">
    <property type="entry name" value="Phosphoenolpyruvate/pyruvate domain"/>
    <property type="match status" value="1"/>
</dbReference>
<sequence>MSWLVREKSENPITGFRKLLEQDGIVQIPGAHDAMAALLAQKAGFKAIYLSGAALTATLGLPDLGVITLPELVNRTKEMTRATGMPLLVDVDTGYGSVLNVTRTVYEMVEAGAAAIQMEDQELPKKCGHLNGKKLVSTKEMVQKIKAARQADPNLVIVARTDAKGVDGIEAAVERAKAYYDAGADLIFPEALVTEDEFRYVAEQTEFPLLANMTEFGRTPYLTAEDFEKLGYKCVIFPVTSLRIAAKAVEKMYQILFATGTQKDLLADMQTRKELYSTIGYDQYEDLDSTIAKTILDELTNS</sequence>
<dbReference type="PROSITE" id="PS00161">
    <property type="entry name" value="ISOCITRATE_LYASE"/>
    <property type="match status" value="1"/>
</dbReference>
<evidence type="ECO:0000256" key="6">
    <source>
        <dbReference type="RuleBase" id="RU361121"/>
    </source>
</evidence>
<dbReference type="Proteomes" id="UP001235840">
    <property type="component" value="Unassembled WGS sequence"/>
</dbReference>
<dbReference type="NCBIfam" id="TIGR02317">
    <property type="entry name" value="prpB"/>
    <property type="match status" value="1"/>
</dbReference>
<evidence type="ECO:0000256" key="5">
    <source>
        <dbReference type="ARBA" id="ARBA00023239"/>
    </source>
</evidence>
<comment type="similarity">
    <text evidence="2 6">Belongs to the isocitrate lyase/PEP mutase superfamily. Methylisocitrate lyase family.</text>
</comment>
<name>A0ABT9VU04_9BACI</name>
<evidence type="ECO:0000313" key="8">
    <source>
        <dbReference type="Proteomes" id="UP001235840"/>
    </source>
</evidence>
<evidence type="ECO:0000256" key="4">
    <source>
        <dbReference type="ARBA" id="ARBA00022842"/>
    </source>
</evidence>
<keyword evidence="8" id="KW-1185">Reference proteome</keyword>
<reference evidence="7 8" key="1">
    <citation type="submission" date="2023-07" db="EMBL/GenBank/DDBJ databases">
        <title>Genomic Encyclopedia of Type Strains, Phase IV (KMG-IV): sequencing the most valuable type-strain genomes for metagenomic binning, comparative biology and taxonomic classification.</title>
        <authorList>
            <person name="Goeker M."/>
        </authorList>
    </citation>
    <scope>NUCLEOTIDE SEQUENCE [LARGE SCALE GENOMIC DNA]</scope>
    <source>
        <strain evidence="7 8">DSM 12751</strain>
    </source>
</reference>
<dbReference type="PANTHER" id="PTHR42905:SF5">
    <property type="entry name" value="CARBOXYVINYL-CARBOXYPHOSPHONATE PHOSPHORYLMUTASE, CHLOROPLASTIC"/>
    <property type="match status" value="1"/>
</dbReference>
<dbReference type="InterPro" id="IPR015813">
    <property type="entry name" value="Pyrv/PenolPyrv_kinase-like_dom"/>
</dbReference>
<keyword evidence="4" id="KW-0460">Magnesium</keyword>
<dbReference type="PANTHER" id="PTHR42905">
    <property type="entry name" value="PHOSPHOENOLPYRUVATE CARBOXYLASE"/>
    <property type="match status" value="1"/>
</dbReference>
<accession>A0ABT9VU04</accession>